<sequence length="278" mass="31967">MRRSERPYCRTKDPFSHYFAIGILFLGVFLAGVSARGQSELRGRVYEGSEGIADVHVLNLSREKAVISDSGGYFRIDAAPGDTLLFSAVRYKRKTLEVRADMLTAIRLEVPMEPFVNELDEVVVRPYDLSGDLDADLDRLPEDRTVTEYSLGLPNAYRRPWTQTEKKIHEATTGGGIVPLNPILNYFTGRTKRLKKQLAFERQYRKSLEMRAQFPDSVLTRELGVPLERLPDFMYFCEVDSLFDPVADSGDRLRVWAFLRRKGEEYRKYNNLDPPSRE</sequence>
<dbReference type="InterPro" id="IPR008969">
    <property type="entry name" value="CarboxyPept-like_regulatory"/>
</dbReference>
<reference evidence="1 2" key="1">
    <citation type="journal article" date="2009" name="J. Bacteriol.">
        <title>Complete genome sequence of Robiginitalea biformata HTCC2501.</title>
        <authorList>
            <person name="Oh H.M."/>
            <person name="Giovannoni S.J."/>
            <person name="Lee K."/>
            <person name="Ferriera S."/>
            <person name="Johnson J."/>
            <person name="Cho J.C."/>
        </authorList>
    </citation>
    <scope>NUCLEOTIDE SEQUENCE [LARGE SCALE GENOMIC DNA]</scope>
    <source>
        <strain evidence="2">ATCC BAA-864 / HTCC2501 / KCTC 12146</strain>
    </source>
</reference>
<dbReference type="HOGENOM" id="CLU_088900_2_1_10"/>
<evidence type="ECO:0000313" key="2">
    <source>
        <dbReference type="Proteomes" id="UP000009049"/>
    </source>
</evidence>
<organism evidence="1 2">
    <name type="scientific">Robiginitalea biformata (strain ATCC BAA-864 / DSM 15991 / KCTC 12146 / HTCC2501)</name>
    <dbReference type="NCBI Taxonomy" id="313596"/>
    <lineage>
        <taxon>Bacteria</taxon>
        <taxon>Pseudomonadati</taxon>
        <taxon>Bacteroidota</taxon>
        <taxon>Flavobacteriia</taxon>
        <taxon>Flavobacteriales</taxon>
        <taxon>Flavobacteriaceae</taxon>
        <taxon>Robiginitalea</taxon>
    </lineage>
</organism>
<protein>
    <recommendedName>
        <fullName evidence="3">Carboxypeptidase-like regulatory domain-containing protein</fullName>
    </recommendedName>
</protein>
<dbReference type="Proteomes" id="UP000009049">
    <property type="component" value="Chromosome"/>
</dbReference>
<keyword evidence="2" id="KW-1185">Reference proteome</keyword>
<evidence type="ECO:0000313" key="1">
    <source>
        <dbReference type="EMBL" id="EAR14263.1"/>
    </source>
</evidence>
<dbReference type="STRING" id="313596.RB2501_02525"/>
<dbReference type="Pfam" id="PF13715">
    <property type="entry name" value="CarbopepD_reg_2"/>
    <property type="match status" value="1"/>
</dbReference>
<dbReference type="SUPFAM" id="SSF49464">
    <property type="entry name" value="Carboxypeptidase regulatory domain-like"/>
    <property type="match status" value="1"/>
</dbReference>
<gene>
    <name evidence="1" type="ordered locus">RB2501_02525</name>
</gene>
<dbReference type="eggNOG" id="ENOG502ZKUT">
    <property type="taxonomic scope" value="Bacteria"/>
</dbReference>
<accession>A4CPE2</accession>
<name>A4CPE2_ROBBH</name>
<dbReference type="EMBL" id="CP001712">
    <property type="protein sequence ID" value="EAR14263.1"/>
    <property type="molecule type" value="Genomic_DNA"/>
</dbReference>
<evidence type="ECO:0008006" key="3">
    <source>
        <dbReference type="Google" id="ProtNLM"/>
    </source>
</evidence>
<proteinExistence type="predicted"/>
<dbReference type="AlphaFoldDB" id="A4CPE2"/>
<dbReference type="KEGG" id="rbi:RB2501_02525"/>